<organism evidence="1 2">
    <name type="scientific">Staphylococcus cohnii subsp. cohnii</name>
    <dbReference type="NCBI Taxonomy" id="74704"/>
    <lineage>
        <taxon>Bacteria</taxon>
        <taxon>Bacillati</taxon>
        <taxon>Bacillota</taxon>
        <taxon>Bacilli</taxon>
        <taxon>Bacillales</taxon>
        <taxon>Staphylococcaceae</taxon>
        <taxon>Staphylococcus</taxon>
        <taxon>Staphylococcus cohnii species complex</taxon>
    </lineage>
</organism>
<sequence>MQILRSVSENNRTTFHIKTDLGLIIKVTADNELTSKDIKQLLLKIANDMDQKLQGNIESFKA</sequence>
<dbReference type="Proteomes" id="UP000034455">
    <property type="component" value="Unassembled WGS sequence"/>
</dbReference>
<protein>
    <submittedName>
        <fullName evidence="1">Uncharacterized protein</fullName>
    </submittedName>
</protein>
<comment type="caution">
    <text evidence="1">The sequence shown here is derived from an EMBL/GenBank/DDBJ whole genome shotgun (WGS) entry which is preliminary data.</text>
</comment>
<proteinExistence type="predicted"/>
<dbReference type="AlphaFoldDB" id="A0A0M2NYS9"/>
<name>A0A0M2NYS9_STACC</name>
<dbReference type="RefSeq" id="WP_019467911.1">
    <property type="nucleotide sequence ID" value="NZ_JBLZHZ010000005.1"/>
</dbReference>
<evidence type="ECO:0000313" key="1">
    <source>
        <dbReference type="EMBL" id="KKI63110.1"/>
    </source>
</evidence>
<dbReference type="EMBL" id="LAKJ01000018">
    <property type="protein sequence ID" value="KKI63110.1"/>
    <property type="molecule type" value="Genomic_DNA"/>
</dbReference>
<evidence type="ECO:0000313" key="2">
    <source>
        <dbReference type="Proteomes" id="UP000034455"/>
    </source>
</evidence>
<gene>
    <name evidence="1" type="ORF">UF66_0966</name>
</gene>
<dbReference type="PATRIC" id="fig|74704.6.peg.991"/>
<accession>A0A0M2NYS9</accession>
<reference evidence="1 2" key="1">
    <citation type="submission" date="2015-03" db="EMBL/GenBank/DDBJ databases">
        <title>Genome Assembly of Staphylococcus cohnii subsp. cohnii strain G22B2.</title>
        <authorList>
            <person name="Nair G."/>
            <person name="Kaur G."/>
            <person name="Khatri I."/>
            <person name="Singh N.K."/>
            <person name="Sathyabama S."/>
            <person name="Maurya S.K."/>
            <person name="Subramanian S."/>
            <person name="Agrewala J.N."/>
            <person name="Mayilraj S."/>
        </authorList>
    </citation>
    <scope>NUCLEOTIDE SEQUENCE [LARGE SCALE GENOMIC DNA]</scope>
    <source>
        <strain evidence="1 2">G22B2</strain>
    </source>
</reference>